<dbReference type="Proteomes" id="UP001256588">
    <property type="component" value="Unassembled WGS sequence"/>
</dbReference>
<proteinExistence type="predicted"/>
<gene>
    <name evidence="1" type="ORF">J2W68_003324</name>
</gene>
<evidence type="ECO:0000313" key="1">
    <source>
        <dbReference type="EMBL" id="MDR7194576.1"/>
    </source>
</evidence>
<organism evidence="1 2">
    <name type="scientific">Luteimonas terrae</name>
    <dbReference type="NCBI Taxonomy" id="1530191"/>
    <lineage>
        <taxon>Bacteria</taxon>
        <taxon>Pseudomonadati</taxon>
        <taxon>Pseudomonadota</taxon>
        <taxon>Gammaproteobacteria</taxon>
        <taxon>Lysobacterales</taxon>
        <taxon>Lysobacteraceae</taxon>
        <taxon>Luteimonas</taxon>
    </lineage>
</organism>
<keyword evidence="2" id="KW-1185">Reference proteome</keyword>
<protein>
    <recommendedName>
        <fullName evidence="3">DUF4760 domain-containing protein</fullName>
    </recommendedName>
</protein>
<evidence type="ECO:0000313" key="2">
    <source>
        <dbReference type="Proteomes" id="UP001256588"/>
    </source>
</evidence>
<sequence>MTDPFIVALIAGLSAVLGAGVTSFFSNRSQSKTNQTLLLIEKSKLENTKITRDEEVKRDALKIVFIAIISASREFSTSKAVSILDAKMDLLKFDEWYFSQSKSMDEARFFAHIYAQDIQGDLESINSKMNIYWGNLRGALINKSCDLPHSQSEGLIGSAVSASMDIETLARGAKNLIVEHA</sequence>
<evidence type="ECO:0008006" key="3">
    <source>
        <dbReference type="Google" id="ProtNLM"/>
    </source>
</evidence>
<name>A0ABU1Y2L3_9GAMM</name>
<reference evidence="1 2" key="1">
    <citation type="submission" date="2023-07" db="EMBL/GenBank/DDBJ databases">
        <title>Sorghum-associated microbial communities from plants grown in Nebraska, USA.</title>
        <authorList>
            <person name="Schachtman D."/>
        </authorList>
    </citation>
    <scope>NUCLEOTIDE SEQUENCE [LARGE SCALE GENOMIC DNA]</scope>
    <source>
        <strain evidence="1 2">4099</strain>
    </source>
</reference>
<comment type="caution">
    <text evidence="1">The sequence shown here is derived from an EMBL/GenBank/DDBJ whole genome shotgun (WGS) entry which is preliminary data.</text>
</comment>
<dbReference type="RefSeq" id="WP_310238058.1">
    <property type="nucleotide sequence ID" value="NZ_JAVDWO010000016.1"/>
</dbReference>
<accession>A0ABU1Y2L3</accession>
<dbReference type="EMBL" id="JAVDWO010000016">
    <property type="protein sequence ID" value="MDR7194576.1"/>
    <property type="molecule type" value="Genomic_DNA"/>
</dbReference>